<evidence type="ECO:0000313" key="3">
    <source>
        <dbReference type="EMBL" id="TXK06613.1"/>
    </source>
</evidence>
<gene>
    <name evidence="3" type="ORF">FVP60_06630</name>
</gene>
<keyword evidence="2" id="KW-1133">Transmembrane helix</keyword>
<reference evidence="3 4" key="1">
    <citation type="submission" date="2019-08" db="EMBL/GenBank/DDBJ databases">
        <authorList>
            <person name="Dong K."/>
        </authorList>
    </citation>
    <scope>NUCLEOTIDE SEQUENCE [LARGE SCALE GENOMIC DNA]</scope>
    <source>
        <strain evidence="3 4">M4-8</strain>
    </source>
</reference>
<feature type="transmembrane region" description="Helical" evidence="2">
    <location>
        <begin position="149"/>
        <end position="166"/>
    </location>
</feature>
<dbReference type="RefSeq" id="WP_147825417.1">
    <property type="nucleotide sequence ID" value="NZ_BAAARG010000001.1"/>
</dbReference>
<dbReference type="Proteomes" id="UP000321196">
    <property type="component" value="Unassembled WGS sequence"/>
</dbReference>
<keyword evidence="2" id="KW-0812">Transmembrane</keyword>
<name>A0A5C8HU42_9MICO</name>
<dbReference type="OrthoDB" id="7544025at2"/>
<evidence type="ECO:0000313" key="4">
    <source>
        <dbReference type="Proteomes" id="UP000321196"/>
    </source>
</evidence>
<proteinExistence type="predicted"/>
<accession>A0A5C8HU42</accession>
<protein>
    <submittedName>
        <fullName evidence="3">YfhO family protein</fullName>
    </submittedName>
</protein>
<feature type="transmembrane region" description="Helical" evidence="2">
    <location>
        <begin position="76"/>
        <end position="97"/>
    </location>
</feature>
<organism evidence="3 4">
    <name type="scientific">Microbacterium mitrae</name>
    <dbReference type="NCBI Taxonomy" id="664640"/>
    <lineage>
        <taxon>Bacteria</taxon>
        <taxon>Bacillati</taxon>
        <taxon>Actinomycetota</taxon>
        <taxon>Actinomycetes</taxon>
        <taxon>Micrococcales</taxon>
        <taxon>Microbacteriaceae</taxon>
        <taxon>Microbacterium</taxon>
    </lineage>
</organism>
<dbReference type="AlphaFoldDB" id="A0A5C8HU42"/>
<keyword evidence="4" id="KW-1185">Reference proteome</keyword>
<dbReference type="EMBL" id="VRSW01000001">
    <property type="protein sequence ID" value="TXK06613.1"/>
    <property type="molecule type" value="Genomic_DNA"/>
</dbReference>
<comment type="caution">
    <text evidence="3">The sequence shown here is derived from an EMBL/GenBank/DDBJ whole genome shotgun (WGS) entry which is preliminary data.</text>
</comment>
<feature type="compositionally biased region" description="Low complexity" evidence="1">
    <location>
        <begin position="17"/>
        <end position="32"/>
    </location>
</feature>
<feature type="region of interest" description="Disordered" evidence="1">
    <location>
        <begin position="1"/>
        <end position="33"/>
    </location>
</feature>
<feature type="transmembrane region" description="Helical" evidence="2">
    <location>
        <begin position="48"/>
        <end position="69"/>
    </location>
</feature>
<feature type="transmembrane region" description="Helical" evidence="2">
    <location>
        <begin position="117"/>
        <end position="137"/>
    </location>
</feature>
<evidence type="ECO:0000256" key="2">
    <source>
        <dbReference type="SAM" id="Phobius"/>
    </source>
</evidence>
<evidence type="ECO:0000256" key="1">
    <source>
        <dbReference type="SAM" id="MobiDB-lite"/>
    </source>
</evidence>
<sequence>MAQAPKSNKKVVRVESAKTSSSGSSSTPAEATWKPTAEAKKKAMTFRIIAFALWILAIAGEAFTIFYVLRQVPVKTWLLIVLIVVIGLLAIGGSLLWKNANKLDPASRKDTVRFFVQNQLGLIMTIIAFLPMIVLVFTNKNMDGKQKALAGTIGIIVALVAGYFGYSQNAPSVEQYTAETGIVQAITGEDLVYWTTSGKVYHLCQAASDVNMESKDNTIHSGTSQDARDNGKERLTLQLDSELKECGYVDYVLPENWKAVIRGEDPFVAEDWPRGALIVNDPTETTP</sequence>
<keyword evidence="2" id="KW-0472">Membrane</keyword>